<comment type="caution">
    <text evidence="3">The sequence shown here is derived from an EMBL/GenBank/DDBJ whole genome shotgun (WGS) entry which is preliminary data.</text>
</comment>
<dbReference type="Gene3D" id="3.40.605.10">
    <property type="entry name" value="Aldehyde Dehydrogenase, Chain A, domain 1"/>
    <property type="match status" value="2"/>
</dbReference>
<dbReference type="InterPro" id="IPR016161">
    <property type="entry name" value="Ald_DH/histidinol_DH"/>
</dbReference>
<accession>A0A9W8Y143</accession>
<dbReference type="SUPFAM" id="SSF53720">
    <property type="entry name" value="ALDH-like"/>
    <property type="match status" value="1"/>
</dbReference>
<dbReference type="PANTHER" id="PTHR43353">
    <property type="entry name" value="SUCCINATE-SEMIALDEHYDE DEHYDROGENASE, MITOCHONDRIAL"/>
    <property type="match status" value="1"/>
</dbReference>
<evidence type="ECO:0000259" key="2">
    <source>
        <dbReference type="Pfam" id="PF00171"/>
    </source>
</evidence>
<dbReference type="Gene3D" id="3.40.309.10">
    <property type="entry name" value="Aldehyde Dehydrogenase, Chain A, domain 2"/>
    <property type="match status" value="1"/>
</dbReference>
<dbReference type="Pfam" id="PF00171">
    <property type="entry name" value="Aldedh"/>
    <property type="match status" value="1"/>
</dbReference>
<dbReference type="Proteomes" id="UP001140560">
    <property type="component" value="Unassembled WGS sequence"/>
</dbReference>
<dbReference type="InterPro" id="IPR015590">
    <property type="entry name" value="Aldehyde_DH_dom"/>
</dbReference>
<dbReference type="GO" id="GO:0004777">
    <property type="term" value="F:succinate-semialdehyde dehydrogenase (NAD+) activity"/>
    <property type="evidence" value="ECO:0007669"/>
    <property type="project" value="TreeGrafter"/>
</dbReference>
<gene>
    <name evidence="3" type="ORF">N0V83_008770</name>
</gene>
<sequence length="264" mass="28679">MADGKAAHLGPRSLSWTLALKSEEVWAQCTDCDTRDVDEAVASSYACFQSYQHWTPCWSAELFLAWHQLILDAQHDLAKILVYETGKPLAEAYAEITHATSFTRWFAGEAERVQGTTSRSALPGRRSLVIKQPIGVAVALVPRNFPVALALRKAGFPPGAVNVLPTRLENTPSLSEALCVHPLVGKVSFTVSTRVGKIIAGLCARKLKKSTLELGGNCPFIVFDDADSEAVVAQLAALKWRHAGQACVTANRVYVQTGVHEELI</sequence>
<name>A0A9W8Y143_9PLEO</name>
<dbReference type="InterPro" id="IPR016162">
    <property type="entry name" value="Ald_DH_N"/>
</dbReference>
<dbReference type="InterPro" id="IPR050740">
    <property type="entry name" value="Aldehyde_DH_Superfamily"/>
</dbReference>
<reference evidence="3" key="1">
    <citation type="submission" date="2022-10" db="EMBL/GenBank/DDBJ databases">
        <title>Tapping the CABI collections for fungal endophytes: first genome assemblies for Collariella, Neodidymelliopsis, Ascochyta clinopodiicola, Didymella pomorum, Didymosphaeria variabile, Neocosmospora piperis and Neocucurbitaria cava.</title>
        <authorList>
            <person name="Hill R."/>
        </authorList>
    </citation>
    <scope>NUCLEOTIDE SEQUENCE</scope>
    <source>
        <strain evidence="3">IMI 356814</strain>
    </source>
</reference>
<dbReference type="InterPro" id="IPR016163">
    <property type="entry name" value="Ald_DH_C"/>
</dbReference>
<dbReference type="OrthoDB" id="310895at2759"/>
<keyword evidence="1" id="KW-0560">Oxidoreductase</keyword>
<dbReference type="GO" id="GO:0009450">
    <property type="term" value="P:gamma-aminobutyric acid catabolic process"/>
    <property type="evidence" value="ECO:0007669"/>
    <property type="project" value="TreeGrafter"/>
</dbReference>
<keyword evidence="4" id="KW-1185">Reference proteome</keyword>
<dbReference type="GO" id="GO:0005737">
    <property type="term" value="C:cytoplasm"/>
    <property type="evidence" value="ECO:0007669"/>
    <property type="project" value="TreeGrafter"/>
</dbReference>
<feature type="domain" description="Aldehyde dehydrogenase" evidence="2">
    <location>
        <begin position="148"/>
        <end position="263"/>
    </location>
</feature>
<evidence type="ECO:0000256" key="1">
    <source>
        <dbReference type="ARBA" id="ARBA00023002"/>
    </source>
</evidence>
<dbReference type="AlphaFoldDB" id="A0A9W8Y143"/>
<proteinExistence type="predicted"/>
<evidence type="ECO:0000313" key="3">
    <source>
        <dbReference type="EMBL" id="KAJ4365152.1"/>
    </source>
</evidence>
<dbReference type="PANTHER" id="PTHR43353:SF7">
    <property type="entry name" value="SUCCINATE SEMIALDEHYDE DEHYDROGENASE (EUROFUNG)"/>
    <property type="match status" value="1"/>
</dbReference>
<organism evidence="3 4">
    <name type="scientific">Neocucurbitaria cava</name>
    <dbReference type="NCBI Taxonomy" id="798079"/>
    <lineage>
        <taxon>Eukaryota</taxon>
        <taxon>Fungi</taxon>
        <taxon>Dikarya</taxon>
        <taxon>Ascomycota</taxon>
        <taxon>Pezizomycotina</taxon>
        <taxon>Dothideomycetes</taxon>
        <taxon>Pleosporomycetidae</taxon>
        <taxon>Pleosporales</taxon>
        <taxon>Pleosporineae</taxon>
        <taxon>Cucurbitariaceae</taxon>
        <taxon>Neocucurbitaria</taxon>
    </lineage>
</organism>
<dbReference type="EMBL" id="JAPEUY010000016">
    <property type="protein sequence ID" value="KAJ4365152.1"/>
    <property type="molecule type" value="Genomic_DNA"/>
</dbReference>
<evidence type="ECO:0000313" key="4">
    <source>
        <dbReference type="Proteomes" id="UP001140560"/>
    </source>
</evidence>
<protein>
    <recommendedName>
        <fullName evidence="2">Aldehyde dehydrogenase domain-containing protein</fullName>
    </recommendedName>
</protein>